<dbReference type="InterPro" id="IPR027408">
    <property type="entry name" value="PNPase/RNase_PH_dom_sf"/>
</dbReference>
<dbReference type="EMBL" id="UYSG01000034">
    <property type="protein sequence ID" value="VDL14506.1"/>
    <property type="molecule type" value="Genomic_DNA"/>
</dbReference>
<dbReference type="InterPro" id="IPR012340">
    <property type="entry name" value="NA-bd_OB-fold"/>
</dbReference>
<dbReference type="SUPFAM" id="SSF54211">
    <property type="entry name" value="Ribosomal protein S5 domain 2-like"/>
    <property type="match status" value="1"/>
</dbReference>
<sequence length="543" mass="59895">MGDFGLLKPVCLFEQFFNRKLRLSDAPYDKFADFTCATNVIGTAVGSAMVTVGDTRVICGIKVKILPCLPDEFSSYFICNVEHLGLSCRGQRISQVSSKELQALSVQLERLLSNIVLPDASSQLQIYSEEDKKTSTAVYLLHVDIGILLDNGCLLDACLASAVAALETATWPRLIAVPLSPEVAKSALSSLKVEFKEKEPGEMIKLTISERPVALSFAIVPQSPPETAHVFISQPSKTESQLWDTDASPCYIVLDSQKRIVDFSIIGGAFCSPLWQHIKFCSGSDGGKENGIIQQIIDRASEQAVVIRQIMNVNKGFMPVKLYSIVRGKVVSIKDYGAFVSLENTDRQGLLHCSAISNHPVEDVSDVLEIGETVFVKIISDKDGKLGLSMKVVNQTTGEDKDPNNLIIAQMEKRKQGPMRGQSPIRFGAELNTYIAINLKSAGHLASTCFTQAGVDSLGLISSDSDNDEVDGKTTSSPPKKKSKKNKSEKKKKEKHSKNHHRHCSSENMKRHVRDRSRSPLRGSEKDRKKSKLHRHRERNPDK</sequence>
<evidence type="ECO:0000313" key="4">
    <source>
        <dbReference type="Proteomes" id="UP000274504"/>
    </source>
</evidence>
<dbReference type="SMART" id="SM00316">
    <property type="entry name" value="S1"/>
    <property type="match status" value="1"/>
</dbReference>
<dbReference type="GO" id="GO:0003723">
    <property type="term" value="F:RNA binding"/>
    <property type="evidence" value="ECO:0007669"/>
    <property type="project" value="TreeGrafter"/>
</dbReference>
<dbReference type="Pfam" id="PF01138">
    <property type="entry name" value="RNase_PH"/>
    <property type="match status" value="1"/>
</dbReference>
<accession>A0A0R3S840</accession>
<dbReference type="SUPFAM" id="SSF50249">
    <property type="entry name" value="Nucleic acid-binding proteins"/>
    <property type="match status" value="1"/>
</dbReference>
<proteinExistence type="predicted"/>
<dbReference type="PROSITE" id="PS50126">
    <property type="entry name" value="S1"/>
    <property type="match status" value="1"/>
</dbReference>
<feature type="compositionally biased region" description="Basic residues" evidence="1">
    <location>
        <begin position="479"/>
        <end position="503"/>
    </location>
</feature>
<protein>
    <submittedName>
        <fullName evidence="5">S1 motif domain-containing protein</fullName>
    </submittedName>
</protein>
<dbReference type="InterPro" id="IPR001247">
    <property type="entry name" value="ExoRNase_PH_dom1"/>
</dbReference>
<dbReference type="PANTHER" id="PTHR15838:SF1">
    <property type="entry name" value="ZINC FINGER CCHC DOMAIN-CONTAINING PROTEIN 17"/>
    <property type="match status" value="1"/>
</dbReference>
<dbReference type="Gene3D" id="2.40.50.140">
    <property type="entry name" value="Nucleic acid-binding proteins"/>
    <property type="match status" value="1"/>
</dbReference>
<reference evidence="3 4" key="2">
    <citation type="submission" date="2018-11" db="EMBL/GenBank/DDBJ databases">
        <authorList>
            <consortium name="Pathogen Informatics"/>
        </authorList>
    </citation>
    <scope>NUCLEOTIDE SEQUENCE [LARGE SCALE GENOMIC DNA]</scope>
</reference>
<evidence type="ECO:0000313" key="5">
    <source>
        <dbReference type="WBParaSite" id="HDID_0000027401-mRNA-1"/>
    </source>
</evidence>
<dbReference type="WBParaSite" id="HDID_0000027401-mRNA-1">
    <property type="protein sequence ID" value="HDID_0000027401-mRNA-1"/>
    <property type="gene ID" value="HDID_0000027401"/>
</dbReference>
<evidence type="ECO:0000256" key="1">
    <source>
        <dbReference type="SAM" id="MobiDB-lite"/>
    </source>
</evidence>
<feature type="domain" description="S1 motif" evidence="2">
    <location>
        <begin position="323"/>
        <end position="391"/>
    </location>
</feature>
<dbReference type="Gene3D" id="3.30.230.70">
    <property type="entry name" value="GHMP Kinase, N-terminal domain"/>
    <property type="match status" value="1"/>
</dbReference>
<dbReference type="GO" id="GO:0043489">
    <property type="term" value="P:RNA stabilization"/>
    <property type="evidence" value="ECO:0007669"/>
    <property type="project" value="TreeGrafter"/>
</dbReference>
<feature type="compositionally biased region" description="Basic residues" evidence="1">
    <location>
        <begin position="529"/>
        <end position="543"/>
    </location>
</feature>
<dbReference type="InterPro" id="IPR020568">
    <property type="entry name" value="Ribosomal_Su5_D2-typ_SF"/>
</dbReference>
<dbReference type="AlphaFoldDB" id="A0A0R3S840"/>
<organism evidence="5">
    <name type="scientific">Hymenolepis diminuta</name>
    <name type="common">Rat tapeworm</name>
    <dbReference type="NCBI Taxonomy" id="6216"/>
    <lineage>
        <taxon>Eukaryota</taxon>
        <taxon>Metazoa</taxon>
        <taxon>Spiralia</taxon>
        <taxon>Lophotrochozoa</taxon>
        <taxon>Platyhelminthes</taxon>
        <taxon>Cestoda</taxon>
        <taxon>Eucestoda</taxon>
        <taxon>Cyclophyllidea</taxon>
        <taxon>Hymenolepididae</taxon>
        <taxon>Hymenolepis</taxon>
    </lineage>
</organism>
<dbReference type="InterPro" id="IPR003029">
    <property type="entry name" value="S1_domain"/>
</dbReference>
<reference evidence="5" key="1">
    <citation type="submission" date="2017-02" db="UniProtKB">
        <authorList>
            <consortium name="WormBaseParasite"/>
        </authorList>
    </citation>
    <scope>IDENTIFICATION</scope>
</reference>
<dbReference type="Pfam" id="PF00575">
    <property type="entry name" value="S1"/>
    <property type="match status" value="1"/>
</dbReference>
<evidence type="ECO:0000259" key="2">
    <source>
        <dbReference type="PROSITE" id="PS50126"/>
    </source>
</evidence>
<name>A0A0R3S840_HYMDI</name>
<evidence type="ECO:0000313" key="3">
    <source>
        <dbReference type="EMBL" id="VDL14506.1"/>
    </source>
</evidence>
<dbReference type="PANTHER" id="PTHR15838">
    <property type="entry name" value="NUCLEOLAR PROTEIN OF 40 KDA"/>
    <property type="match status" value="1"/>
</dbReference>
<dbReference type="Proteomes" id="UP000274504">
    <property type="component" value="Unassembled WGS sequence"/>
</dbReference>
<feature type="region of interest" description="Disordered" evidence="1">
    <location>
        <begin position="461"/>
        <end position="543"/>
    </location>
</feature>
<dbReference type="OrthoDB" id="1918363at2759"/>
<gene>
    <name evidence="3" type="ORF">HDID_LOCUS275</name>
</gene>
<dbReference type="STRING" id="6216.A0A0R3S840"/>